<keyword evidence="3" id="KW-1185">Reference proteome</keyword>
<dbReference type="Proteomes" id="UP000297452">
    <property type="component" value="Unassembled WGS sequence"/>
</dbReference>
<evidence type="ECO:0000313" key="2">
    <source>
        <dbReference type="EMBL" id="TGO60281.1"/>
    </source>
</evidence>
<name>A0A4Z1IF66_9HELO</name>
<accession>A0A4Z1IF66</accession>
<proteinExistence type="predicted"/>
<gene>
    <name evidence="2" type="ORF">BOTNAR_0148g00190</name>
</gene>
<organism evidence="2 3">
    <name type="scientific">Botryotinia narcissicola</name>
    <dbReference type="NCBI Taxonomy" id="278944"/>
    <lineage>
        <taxon>Eukaryota</taxon>
        <taxon>Fungi</taxon>
        <taxon>Dikarya</taxon>
        <taxon>Ascomycota</taxon>
        <taxon>Pezizomycotina</taxon>
        <taxon>Leotiomycetes</taxon>
        <taxon>Helotiales</taxon>
        <taxon>Sclerotiniaceae</taxon>
        <taxon>Botryotinia</taxon>
    </lineage>
</organism>
<dbReference type="OrthoDB" id="5386674at2759"/>
<dbReference type="AlphaFoldDB" id="A0A4Z1IF66"/>
<feature type="region of interest" description="Disordered" evidence="1">
    <location>
        <begin position="54"/>
        <end position="75"/>
    </location>
</feature>
<dbReference type="EMBL" id="PQXJ01000148">
    <property type="protein sequence ID" value="TGO60281.1"/>
    <property type="molecule type" value="Genomic_DNA"/>
</dbReference>
<feature type="compositionally biased region" description="Basic and acidic residues" evidence="1">
    <location>
        <begin position="10"/>
        <end position="20"/>
    </location>
</feature>
<feature type="region of interest" description="Disordered" evidence="1">
    <location>
        <begin position="1"/>
        <end position="20"/>
    </location>
</feature>
<protein>
    <submittedName>
        <fullName evidence="2">Uncharacterized protein</fullName>
    </submittedName>
</protein>
<reference evidence="2 3" key="1">
    <citation type="submission" date="2017-12" db="EMBL/GenBank/DDBJ databases">
        <title>Comparative genomics of Botrytis spp.</title>
        <authorList>
            <person name="Valero-Jimenez C.A."/>
            <person name="Tapia P."/>
            <person name="Veloso J."/>
            <person name="Silva-Moreno E."/>
            <person name="Staats M."/>
            <person name="Valdes J.H."/>
            <person name="Van Kan J.A.L."/>
        </authorList>
    </citation>
    <scope>NUCLEOTIDE SEQUENCE [LARGE SCALE GENOMIC DNA]</scope>
    <source>
        <strain evidence="2 3">MUCL2120</strain>
    </source>
</reference>
<evidence type="ECO:0000256" key="1">
    <source>
        <dbReference type="SAM" id="MobiDB-lite"/>
    </source>
</evidence>
<feature type="region of interest" description="Disordered" evidence="1">
    <location>
        <begin position="125"/>
        <end position="147"/>
    </location>
</feature>
<evidence type="ECO:0000313" key="3">
    <source>
        <dbReference type="Proteomes" id="UP000297452"/>
    </source>
</evidence>
<sequence length="147" mass="16432">MNSKEKAKHGRSEPVRRNTLERILELDNRSKLQRMQASTAAVSQPLRNSFFRERRPSNSNVYTNFPPERPVPFRQPDRAMTVPTLFVAVPPAQVFETPKTAPKASKKVFVVEPVKEKSPQIVADVNADDSDASSICRSPAWDGGDGK</sequence>
<comment type="caution">
    <text evidence="2">The sequence shown here is derived from an EMBL/GenBank/DDBJ whole genome shotgun (WGS) entry which is preliminary data.</text>
</comment>